<dbReference type="PANTHER" id="PTHR39555:SF1">
    <property type="entry name" value="TYPE IV PILUS INNER MEMBRANE COMPONENT PILO"/>
    <property type="match status" value="1"/>
</dbReference>
<evidence type="ECO:0000313" key="1">
    <source>
        <dbReference type="EMBL" id="SDF80616.1"/>
    </source>
</evidence>
<proteinExistence type="predicted"/>
<reference evidence="1 2" key="1">
    <citation type="submission" date="2016-10" db="EMBL/GenBank/DDBJ databases">
        <authorList>
            <person name="de Groot N.N."/>
        </authorList>
    </citation>
    <scope>NUCLEOTIDE SEQUENCE [LARGE SCALE GENOMIC DNA]</scope>
    <source>
        <strain evidence="1 2">BH539</strain>
    </source>
</reference>
<evidence type="ECO:0000313" key="2">
    <source>
        <dbReference type="Proteomes" id="UP000198641"/>
    </source>
</evidence>
<dbReference type="RefSeq" id="WP_092523004.1">
    <property type="nucleotide sequence ID" value="NZ_FNCI01000002.1"/>
</dbReference>
<dbReference type="Proteomes" id="UP000198641">
    <property type="component" value="Unassembled WGS sequence"/>
</dbReference>
<organism evidence="1 2">
    <name type="scientific">Onishia taeanensis</name>
    <dbReference type="NCBI Taxonomy" id="284577"/>
    <lineage>
        <taxon>Bacteria</taxon>
        <taxon>Pseudomonadati</taxon>
        <taxon>Pseudomonadota</taxon>
        <taxon>Gammaproteobacteria</taxon>
        <taxon>Oceanospirillales</taxon>
        <taxon>Halomonadaceae</taxon>
        <taxon>Onishia</taxon>
    </lineage>
</organism>
<dbReference type="OrthoDB" id="9802133at2"/>
<accession>A0A1G7P2T5</accession>
<sequence length="211" mass="23542">MNLSAEWRRLRELDWRELDIKEAGGWPWSLQLACCLLVLGLTCFAMDWYLAAPKVEALEQARREEAQLLNAFGREAAQAARLPAMEEQVATLNARLDSLLEMLPSGAEIPALIDDISKTALDNQLSIEAIRLREPVPNEHYIERPFDIRVRGEYHRIGAFLAGVAALPRIVTLHDFSLSPVGDSDQLELSMLARTYSYAPGANASDEEVAP</sequence>
<dbReference type="PIRSF" id="PIRSF016482">
    <property type="entry name" value="PilO"/>
    <property type="match status" value="1"/>
</dbReference>
<name>A0A1G7P2T5_9GAMM</name>
<dbReference type="STRING" id="284577.SAMN05216571_10291"/>
<gene>
    <name evidence="1" type="ORF">SAMN05216571_10291</name>
</gene>
<dbReference type="Gene3D" id="3.30.70.60">
    <property type="match status" value="1"/>
</dbReference>
<dbReference type="EMBL" id="FNCI01000002">
    <property type="protein sequence ID" value="SDF80616.1"/>
    <property type="molecule type" value="Genomic_DNA"/>
</dbReference>
<dbReference type="Pfam" id="PF04350">
    <property type="entry name" value="PilO"/>
    <property type="match status" value="1"/>
</dbReference>
<dbReference type="InterPro" id="IPR007445">
    <property type="entry name" value="PilO"/>
</dbReference>
<dbReference type="GO" id="GO:0043107">
    <property type="term" value="P:type IV pilus-dependent motility"/>
    <property type="evidence" value="ECO:0007669"/>
    <property type="project" value="InterPro"/>
</dbReference>
<dbReference type="InterPro" id="IPR014717">
    <property type="entry name" value="Transl_elong_EF1B/ribsomal_bS6"/>
</dbReference>
<dbReference type="PANTHER" id="PTHR39555">
    <property type="entry name" value="FIMBRIAL ASSEMBLY PROTEIN PILO-LIKE PROTEIN-RELATED"/>
    <property type="match status" value="1"/>
</dbReference>
<dbReference type="GO" id="GO:0043683">
    <property type="term" value="P:type IV pilus assembly"/>
    <property type="evidence" value="ECO:0007669"/>
    <property type="project" value="InterPro"/>
</dbReference>
<protein>
    <submittedName>
        <fullName evidence="1">Type IV pilus assembly protein PilO</fullName>
    </submittedName>
</protein>
<keyword evidence="2" id="KW-1185">Reference proteome</keyword>
<dbReference type="AlphaFoldDB" id="A0A1G7P2T5"/>